<organism evidence="8 9">
    <name type="scientific">Microvirga aerophila</name>
    <dbReference type="NCBI Taxonomy" id="670291"/>
    <lineage>
        <taxon>Bacteria</taxon>
        <taxon>Pseudomonadati</taxon>
        <taxon>Pseudomonadota</taxon>
        <taxon>Alphaproteobacteria</taxon>
        <taxon>Hyphomicrobiales</taxon>
        <taxon>Methylobacteriaceae</taxon>
        <taxon>Microvirga</taxon>
    </lineage>
</organism>
<keyword evidence="2" id="KW-1003">Cell membrane</keyword>
<evidence type="ECO:0000256" key="3">
    <source>
        <dbReference type="ARBA" id="ARBA00022692"/>
    </source>
</evidence>
<reference evidence="8 9" key="1">
    <citation type="submission" date="2019-07" db="EMBL/GenBank/DDBJ databases">
        <title>Whole genome shotgun sequence of Microvirga aerophila NBRC 106136.</title>
        <authorList>
            <person name="Hosoyama A."/>
            <person name="Uohara A."/>
            <person name="Ohji S."/>
            <person name="Ichikawa N."/>
        </authorList>
    </citation>
    <scope>NUCLEOTIDE SEQUENCE [LARGE SCALE GENOMIC DNA]</scope>
    <source>
        <strain evidence="8 9">NBRC 106136</strain>
    </source>
</reference>
<dbReference type="EMBL" id="BJYU01000079">
    <property type="protein sequence ID" value="GEO16899.1"/>
    <property type="molecule type" value="Genomic_DNA"/>
</dbReference>
<evidence type="ECO:0000256" key="6">
    <source>
        <dbReference type="SAM" id="Phobius"/>
    </source>
</evidence>
<evidence type="ECO:0000256" key="2">
    <source>
        <dbReference type="ARBA" id="ARBA00022475"/>
    </source>
</evidence>
<evidence type="ECO:0000313" key="9">
    <source>
        <dbReference type="Proteomes" id="UP000321085"/>
    </source>
</evidence>
<dbReference type="Gene3D" id="1.20.120.1220">
    <property type="match status" value="1"/>
</dbReference>
<keyword evidence="3 6" id="KW-0812">Transmembrane</keyword>
<dbReference type="InterPro" id="IPR052218">
    <property type="entry name" value="Preflagellin_Peptidase"/>
</dbReference>
<sequence length="142" mass="15007">MKIRNELVVFLLAAYAALAPLAGVSVAEIGWNAAAALSVFSAMFLFFCLGWIGGGDAKLASVIALWIGADHALDFLVYTALFGGALTLIILQFRSIGLPPQYLRSSWIARLHSTNSGVPYGVAIAAGALFIFPNTAWMTALS</sequence>
<dbReference type="GO" id="GO:0004190">
    <property type="term" value="F:aspartic-type endopeptidase activity"/>
    <property type="evidence" value="ECO:0007669"/>
    <property type="project" value="InterPro"/>
</dbReference>
<dbReference type="AlphaFoldDB" id="A0A512BY63"/>
<feature type="transmembrane region" description="Helical" evidence="6">
    <location>
        <begin position="33"/>
        <end position="54"/>
    </location>
</feature>
<dbReference type="Proteomes" id="UP000321085">
    <property type="component" value="Unassembled WGS sequence"/>
</dbReference>
<evidence type="ECO:0000259" key="7">
    <source>
        <dbReference type="Pfam" id="PF01478"/>
    </source>
</evidence>
<comment type="caution">
    <text evidence="8">The sequence shown here is derived from an EMBL/GenBank/DDBJ whole genome shotgun (WGS) entry which is preliminary data.</text>
</comment>
<name>A0A512BY63_9HYPH</name>
<dbReference type="Pfam" id="PF01478">
    <property type="entry name" value="Peptidase_A24"/>
    <property type="match status" value="1"/>
</dbReference>
<comment type="subcellular location">
    <subcellularLocation>
        <location evidence="1">Cell membrane</location>
        <topology evidence="1">Multi-pass membrane protein</topology>
    </subcellularLocation>
</comment>
<evidence type="ECO:0000256" key="5">
    <source>
        <dbReference type="ARBA" id="ARBA00023136"/>
    </source>
</evidence>
<proteinExistence type="predicted"/>
<evidence type="ECO:0000256" key="1">
    <source>
        <dbReference type="ARBA" id="ARBA00004651"/>
    </source>
</evidence>
<accession>A0A512BY63</accession>
<dbReference type="InterPro" id="IPR000045">
    <property type="entry name" value="Prepilin_IV_endopep_pep"/>
</dbReference>
<gene>
    <name evidence="8" type="primary">ctpB</name>
    <name evidence="8" type="ORF">MAE02_45950</name>
</gene>
<feature type="transmembrane region" description="Helical" evidence="6">
    <location>
        <begin position="117"/>
        <end position="137"/>
    </location>
</feature>
<feature type="transmembrane region" description="Helical" evidence="6">
    <location>
        <begin position="75"/>
        <end position="97"/>
    </location>
</feature>
<keyword evidence="9" id="KW-1185">Reference proteome</keyword>
<feature type="domain" description="Prepilin type IV endopeptidase peptidase" evidence="7">
    <location>
        <begin position="1"/>
        <end position="88"/>
    </location>
</feature>
<dbReference type="PANTHER" id="PTHR36506">
    <property type="entry name" value="PREFLAGELLIN PEPTIDASE"/>
    <property type="match status" value="1"/>
</dbReference>
<keyword evidence="4 6" id="KW-1133">Transmembrane helix</keyword>
<dbReference type="PANTHER" id="PTHR36506:SF1">
    <property type="entry name" value="PREFLAGELLIN PEPTIDASE"/>
    <property type="match status" value="1"/>
</dbReference>
<evidence type="ECO:0000313" key="8">
    <source>
        <dbReference type="EMBL" id="GEO16899.1"/>
    </source>
</evidence>
<dbReference type="GO" id="GO:0005886">
    <property type="term" value="C:plasma membrane"/>
    <property type="evidence" value="ECO:0007669"/>
    <property type="project" value="UniProtKB-SubCell"/>
</dbReference>
<keyword evidence="5 6" id="KW-0472">Membrane</keyword>
<protein>
    <submittedName>
        <fullName evidence="8">Type 4 prepilin peptidase 1</fullName>
    </submittedName>
</protein>
<evidence type="ECO:0000256" key="4">
    <source>
        <dbReference type="ARBA" id="ARBA00022989"/>
    </source>
</evidence>